<dbReference type="EMBL" id="AGTP01002354">
    <property type="status" value="NOT_ANNOTATED_CDS"/>
    <property type="molecule type" value="Genomic_DNA"/>
</dbReference>
<proteinExistence type="predicted"/>
<dbReference type="Proteomes" id="UP000005215">
    <property type="component" value="Unassembled WGS sequence"/>
</dbReference>
<keyword evidence="3" id="KW-1185">Reference proteome</keyword>
<reference evidence="3" key="1">
    <citation type="submission" date="2011-11" db="EMBL/GenBank/DDBJ databases">
        <title>The Draft Genome of Spermophilus tridecemlineatus.</title>
        <authorList>
            <consortium name="The Broad Institute Genome Assembly &amp; Analysis Group"/>
            <consortium name="Computational R&amp;D Group"/>
            <consortium name="and Sequencing Platform"/>
            <person name="Di Palma F."/>
            <person name="Alfoldi J."/>
            <person name="Johnson J."/>
            <person name="Berlin A."/>
            <person name="Gnerre S."/>
            <person name="Jaffe D."/>
            <person name="MacCallum I."/>
            <person name="Young S."/>
            <person name="Walker B.J."/>
            <person name="Lindblad-Toh K."/>
        </authorList>
    </citation>
    <scope>NUCLEOTIDE SEQUENCE [LARGE SCALE GENOMIC DNA]</scope>
</reference>
<sequence>MWSLTANEDESTTAHFFLGAGDEGLGTRGTGMRTEESDSELLEDEEDEV</sequence>
<dbReference type="AlphaFoldDB" id="A0A287CZI5"/>
<protein>
    <submittedName>
        <fullName evidence="2">Diphosphoinositol pentakisphosphate kinase 1</fullName>
    </submittedName>
</protein>
<organism evidence="2 3">
    <name type="scientific">Ictidomys tridecemlineatus</name>
    <name type="common">Thirteen-lined ground squirrel</name>
    <name type="synonym">Spermophilus tridecemlineatus</name>
    <dbReference type="NCBI Taxonomy" id="43179"/>
    <lineage>
        <taxon>Eukaryota</taxon>
        <taxon>Metazoa</taxon>
        <taxon>Chordata</taxon>
        <taxon>Craniata</taxon>
        <taxon>Vertebrata</taxon>
        <taxon>Euteleostomi</taxon>
        <taxon>Mammalia</taxon>
        <taxon>Eutheria</taxon>
        <taxon>Euarchontoglires</taxon>
        <taxon>Glires</taxon>
        <taxon>Rodentia</taxon>
        <taxon>Sciuromorpha</taxon>
        <taxon>Sciuridae</taxon>
        <taxon>Xerinae</taxon>
        <taxon>Marmotini</taxon>
        <taxon>Ictidomys</taxon>
    </lineage>
</organism>
<reference evidence="2" key="3">
    <citation type="submission" date="2025-09" db="UniProtKB">
        <authorList>
            <consortium name="Ensembl"/>
        </authorList>
    </citation>
    <scope>IDENTIFICATION</scope>
</reference>
<gene>
    <name evidence="2" type="primary">PPIP5K1</name>
</gene>
<dbReference type="GeneTree" id="ENSGT00390000009048"/>
<name>A0A287CZI5_ICTTR</name>
<accession>A0A287CZI5</accession>
<feature type="region of interest" description="Disordered" evidence="1">
    <location>
        <begin position="1"/>
        <end position="49"/>
    </location>
</feature>
<evidence type="ECO:0000256" key="1">
    <source>
        <dbReference type="SAM" id="MobiDB-lite"/>
    </source>
</evidence>
<evidence type="ECO:0000313" key="3">
    <source>
        <dbReference type="Proteomes" id="UP000005215"/>
    </source>
</evidence>
<dbReference type="Ensembl" id="ENSSTOT00000030460.1">
    <property type="protein sequence ID" value="ENSSTOP00000026686.1"/>
    <property type="gene ID" value="ENSSTOG00000007074.3"/>
</dbReference>
<reference evidence="2" key="2">
    <citation type="submission" date="2025-08" db="UniProtKB">
        <authorList>
            <consortium name="Ensembl"/>
        </authorList>
    </citation>
    <scope>IDENTIFICATION</scope>
</reference>
<evidence type="ECO:0000313" key="2">
    <source>
        <dbReference type="Ensembl" id="ENSSTOP00000026686.1"/>
    </source>
</evidence>
<feature type="compositionally biased region" description="Acidic residues" evidence="1">
    <location>
        <begin position="37"/>
        <end position="49"/>
    </location>
</feature>